<reference evidence="1 2" key="1">
    <citation type="submission" date="2020-07" db="EMBL/GenBank/DDBJ databases">
        <title>Genomic Encyclopedia of Type Strains, Phase III (KMG-III): the genomes of soil and plant-associated and newly described type strains.</title>
        <authorList>
            <person name="Whitman W."/>
        </authorList>
    </citation>
    <scope>NUCLEOTIDE SEQUENCE [LARGE SCALE GENOMIC DNA]</scope>
    <source>
        <strain evidence="1 2">DSM 11255</strain>
    </source>
</reference>
<sequence length="34" mass="4080">MIKYKKVDFEKVNKVFPDIDKVFARYGSNITKEK</sequence>
<organism evidence="1 2">
    <name type="scientific">Carboxydothermus ferrireducens DSM 11255</name>
    <dbReference type="NCBI Taxonomy" id="1119529"/>
    <lineage>
        <taxon>Bacteria</taxon>
        <taxon>Bacillati</taxon>
        <taxon>Bacillota</taxon>
        <taxon>Clostridia</taxon>
        <taxon>Thermoanaerobacterales</taxon>
        <taxon>Thermoanaerobacteraceae</taxon>
        <taxon>Carboxydothermus</taxon>
    </lineage>
</organism>
<accession>A0ABX2R9A9</accession>
<comment type="caution">
    <text evidence="1">The sequence shown here is derived from an EMBL/GenBank/DDBJ whole genome shotgun (WGS) entry which is preliminary data.</text>
</comment>
<proteinExistence type="predicted"/>
<keyword evidence="2" id="KW-1185">Reference proteome</keyword>
<evidence type="ECO:0000313" key="2">
    <source>
        <dbReference type="Proteomes" id="UP000604066"/>
    </source>
</evidence>
<protein>
    <submittedName>
        <fullName evidence="1">Uncharacterized protein</fullName>
    </submittedName>
</protein>
<name>A0ABX2R9A9_9THEO</name>
<dbReference type="EMBL" id="JACCBS010000002">
    <property type="protein sequence ID" value="NYE57515.1"/>
    <property type="molecule type" value="Genomic_DNA"/>
</dbReference>
<evidence type="ECO:0000313" key="1">
    <source>
        <dbReference type="EMBL" id="NYE57515.1"/>
    </source>
</evidence>
<dbReference type="Proteomes" id="UP000604066">
    <property type="component" value="Unassembled WGS sequence"/>
</dbReference>
<gene>
    <name evidence="1" type="ORF">HDG70_001230</name>
</gene>